<dbReference type="WBParaSite" id="BXY_1434500.1">
    <property type="protein sequence ID" value="BXY_1434500.1"/>
    <property type="gene ID" value="BXY_1434500"/>
</dbReference>
<evidence type="ECO:0000256" key="2">
    <source>
        <dbReference type="ARBA" id="ARBA00023157"/>
    </source>
</evidence>
<dbReference type="EMBL" id="CAJFDI010000006">
    <property type="protein sequence ID" value="CAD5234513.1"/>
    <property type="molecule type" value="Genomic_DNA"/>
</dbReference>
<proteinExistence type="inferred from homology"/>
<keyword evidence="2" id="KW-1015">Disulfide bond</keyword>
<dbReference type="Proteomes" id="UP000659654">
    <property type="component" value="Unassembled WGS sequence"/>
</dbReference>
<name>A0A1I7SMQ9_BURXY</name>
<protein>
    <recommendedName>
        <fullName evidence="3">COX assembly mitochondrial protein</fullName>
    </recommendedName>
</protein>
<evidence type="ECO:0000256" key="1">
    <source>
        <dbReference type="ARBA" id="ARBA00007347"/>
    </source>
</evidence>
<comment type="similarity">
    <text evidence="1 3">Belongs to the CMC family.</text>
</comment>
<evidence type="ECO:0000313" key="4">
    <source>
        <dbReference type="EMBL" id="CAD5234513.1"/>
    </source>
</evidence>
<dbReference type="Proteomes" id="UP000582659">
    <property type="component" value="Unassembled WGS sequence"/>
</dbReference>
<dbReference type="InterPro" id="IPR013892">
    <property type="entry name" value="Cyt_c_biogenesis_Cmc1-like"/>
</dbReference>
<dbReference type="AlphaFoldDB" id="A0A1I7SMQ9"/>
<sequence length="162" mass="18751">MAEEPPQLTSFAKEELRKLKEGDIVIGPDGKKYRARKSVLPHEALSGPHGIGDPNDRSLRKIEADVLIPNIMNKNIEKVECRAELEELVDCMRKQGGAWGLKRCELPRDLLNECKKKKFHDPEFRHKMTEAYLDERAEARRTGKTIEARKLAEYRNWKGDRE</sequence>
<dbReference type="Pfam" id="PF08583">
    <property type="entry name" value="Cmc1"/>
    <property type="match status" value="1"/>
</dbReference>
<evidence type="ECO:0000313" key="5">
    <source>
        <dbReference type="EMBL" id="CAG9130319.1"/>
    </source>
</evidence>
<dbReference type="eggNOG" id="KOG4624">
    <property type="taxonomic scope" value="Eukaryota"/>
</dbReference>
<gene>
    <name evidence="4" type="ORF">BXYJ_LOCUS14604</name>
</gene>
<evidence type="ECO:0000313" key="7">
    <source>
        <dbReference type="Proteomes" id="UP000659654"/>
    </source>
</evidence>
<evidence type="ECO:0000256" key="3">
    <source>
        <dbReference type="RuleBase" id="RU364104"/>
    </source>
</evidence>
<accession>A0A1I7SMQ9</accession>
<dbReference type="GO" id="GO:0005739">
    <property type="term" value="C:mitochondrion"/>
    <property type="evidence" value="ECO:0007669"/>
    <property type="project" value="UniProtKB-SubCell"/>
</dbReference>
<organism evidence="6 8">
    <name type="scientific">Bursaphelenchus xylophilus</name>
    <name type="common">Pinewood nematode worm</name>
    <name type="synonym">Aphelenchoides xylophilus</name>
    <dbReference type="NCBI Taxonomy" id="6326"/>
    <lineage>
        <taxon>Eukaryota</taxon>
        <taxon>Metazoa</taxon>
        <taxon>Ecdysozoa</taxon>
        <taxon>Nematoda</taxon>
        <taxon>Chromadorea</taxon>
        <taxon>Rhabditida</taxon>
        <taxon>Tylenchina</taxon>
        <taxon>Tylenchomorpha</taxon>
        <taxon>Aphelenchoidea</taxon>
        <taxon>Aphelenchoididae</taxon>
        <taxon>Bursaphelenchus</taxon>
    </lineage>
</organism>
<evidence type="ECO:0000313" key="6">
    <source>
        <dbReference type="Proteomes" id="UP000095284"/>
    </source>
</evidence>
<comment type="subcellular location">
    <subcellularLocation>
        <location evidence="3">Mitochondrion</location>
    </subcellularLocation>
</comment>
<reference evidence="8" key="1">
    <citation type="submission" date="2016-11" db="UniProtKB">
        <authorList>
            <consortium name="WormBaseParasite"/>
        </authorList>
    </citation>
    <scope>IDENTIFICATION</scope>
</reference>
<dbReference type="Proteomes" id="UP000095284">
    <property type="component" value="Unplaced"/>
</dbReference>
<reference evidence="5" key="2">
    <citation type="submission" date="2020-08" db="EMBL/GenBank/DDBJ databases">
        <authorList>
            <person name="Kikuchi T."/>
        </authorList>
    </citation>
    <scope>NUCLEOTIDE SEQUENCE</scope>
    <source>
        <strain evidence="4">Ka4C1</strain>
    </source>
</reference>
<keyword evidence="7" id="KW-1185">Reference proteome</keyword>
<keyword evidence="3" id="KW-0496">Mitochondrion</keyword>
<dbReference type="EMBL" id="CAJFCV020000006">
    <property type="protein sequence ID" value="CAG9130319.1"/>
    <property type="molecule type" value="Genomic_DNA"/>
</dbReference>
<evidence type="ECO:0000313" key="8">
    <source>
        <dbReference type="WBParaSite" id="BXY_1434500.1"/>
    </source>
</evidence>
<dbReference type="OrthoDB" id="6224010at2759"/>